<evidence type="ECO:0000313" key="2">
    <source>
        <dbReference type="Proteomes" id="UP000054196"/>
    </source>
</evidence>
<dbReference type="OrthoDB" id="3269456at2759"/>
<name>R7RZM2_PUNST</name>
<dbReference type="RefSeq" id="XP_007389333.1">
    <property type="nucleotide sequence ID" value="XM_007389271.1"/>
</dbReference>
<accession>R7RZM2</accession>
<dbReference type="AlphaFoldDB" id="R7RZM2"/>
<dbReference type="Proteomes" id="UP000054196">
    <property type="component" value="Unassembled WGS sequence"/>
</dbReference>
<proteinExistence type="predicted"/>
<keyword evidence="2" id="KW-1185">Reference proteome</keyword>
<dbReference type="KEGG" id="psq:PUNSTDRAFT_48108"/>
<organism evidence="1 2">
    <name type="scientific">Punctularia strigosozonata (strain HHB-11173)</name>
    <name type="common">White-rot fungus</name>
    <dbReference type="NCBI Taxonomy" id="741275"/>
    <lineage>
        <taxon>Eukaryota</taxon>
        <taxon>Fungi</taxon>
        <taxon>Dikarya</taxon>
        <taxon>Basidiomycota</taxon>
        <taxon>Agaricomycotina</taxon>
        <taxon>Agaricomycetes</taxon>
        <taxon>Corticiales</taxon>
        <taxon>Punctulariaceae</taxon>
        <taxon>Punctularia</taxon>
    </lineage>
</organism>
<protein>
    <submittedName>
        <fullName evidence="1">Uncharacterized protein</fullName>
    </submittedName>
</protein>
<dbReference type="EMBL" id="JH687566">
    <property type="protein sequence ID" value="EIN03433.1"/>
    <property type="molecule type" value="Genomic_DNA"/>
</dbReference>
<evidence type="ECO:0000313" key="1">
    <source>
        <dbReference type="EMBL" id="EIN03433.1"/>
    </source>
</evidence>
<sequence length="252" mass="27761">MSSVLSGHYDVPAAGECWSCLSGEKGLIEANHLVSCLDHCINNASSGPNKLMQMSCLQSQRDLDYAVTIQNIGVPRRFRLCKRCSNVENSFEELVYRAQGIVVECNLLPLTRESTGSRFNLRQSIVLSGLDSQIFEQFLDSCAVVYNLFKRHLPPNSLFPLAQETIQINDIGYPAIRFTNPVFTKPDAEGVTPHTQSLKISDELDPAGILRKSQGTALYLDDNAIHTFRVDKSTGIENCNGSHPVASVSVTL</sequence>
<dbReference type="HOGENOM" id="CLU_1103241_0_0_1"/>
<gene>
    <name evidence="1" type="ORF">PUNSTDRAFT_48108</name>
</gene>
<dbReference type="GeneID" id="18882948"/>
<reference evidence="2" key="1">
    <citation type="journal article" date="2012" name="Science">
        <title>The Paleozoic origin of enzymatic lignin decomposition reconstructed from 31 fungal genomes.</title>
        <authorList>
            <person name="Floudas D."/>
            <person name="Binder M."/>
            <person name="Riley R."/>
            <person name="Barry K."/>
            <person name="Blanchette R.A."/>
            <person name="Henrissat B."/>
            <person name="Martinez A.T."/>
            <person name="Otillar R."/>
            <person name="Spatafora J.W."/>
            <person name="Yadav J.S."/>
            <person name="Aerts A."/>
            <person name="Benoit I."/>
            <person name="Boyd A."/>
            <person name="Carlson A."/>
            <person name="Copeland A."/>
            <person name="Coutinho P.M."/>
            <person name="de Vries R.P."/>
            <person name="Ferreira P."/>
            <person name="Findley K."/>
            <person name="Foster B."/>
            <person name="Gaskell J."/>
            <person name="Glotzer D."/>
            <person name="Gorecki P."/>
            <person name="Heitman J."/>
            <person name="Hesse C."/>
            <person name="Hori C."/>
            <person name="Igarashi K."/>
            <person name="Jurgens J.A."/>
            <person name="Kallen N."/>
            <person name="Kersten P."/>
            <person name="Kohler A."/>
            <person name="Kuees U."/>
            <person name="Kumar T.K.A."/>
            <person name="Kuo A."/>
            <person name="LaButti K."/>
            <person name="Larrondo L.F."/>
            <person name="Lindquist E."/>
            <person name="Ling A."/>
            <person name="Lombard V."/>
            <person name="Lucas S."/>
            <person name="Lundell T."/>
            <person name="Martin R."/>
            <person name="McLaughlin D.J."/>
            <person name="Morgenstern I."/>
            <person name="Morin E."/>
            <person name="Murat C."/>
            <person name="Nagy L.G."/>
            <person name="Nolan M."/>
            <person name="Ohm R.A."/>
            <person name="Patyshakuliyeva A."/>
            <person name="Rokas A."/>
            <person name="Ruiz-Duenas F.J."/>
            <person name="Sabat G."/>
            <person name="Salamov A."/>
            <person name="Samejima M."/>
            <person name="Schmutz J."/>
            <person name="Slot J.C."/>
            <person name="St John F."/>
            <person name="Stenlid J."/>
            <person name="Sun H."/>
            <person name="Sun S."/>
            <person name="Syed K."/>
            <person name="Tsang A."/>
            <person name="Wiebenga A."/>
            <person name="Young D."/>
            <person name="Pisabarro A."/>
            <person name="Eastwood D.C."/>
            <person name="Martin F."/>
            <person name="Cullen D."/>
            <person name="Grigoriev I.V."/>
            <person name="Hibbett D.S."/>
        </authorList>
    </citation>
    <scope>NUCLEOTIDE SEQUENCE [LARGE SCALE GENOMIC DNA]</scope>
    <source>
        <strain evidence="2">HHB-11173 SS5</strain>
    </source>
</reference>